<sequence>MDNTCIDDKAATIELLTVLRKHKTIKNVRLHVFNIQPSNENETCLITSLLQDSFISHL</sequence>
<dbReference type="EMBL" id="CAJOBJ010243382">
    <property type="protein sequence ID" value="CAF5080046.1"/>
    <property type="molecule type" value="Genomic_DNA"/>
</dbReference>
<dbReference type="Proteomes" id="UP000681967">
    <property type="component" value="Unassembled WGS sequence"/>
</dbReference>
<organism evidence="1 3">
    <name type="scientific">Rotaria magnacalcarata</name>
    <dbReference type="NCBI Taxonomy" id="392030"/>
    <lineage>
        <taxon>Eukaryota</taxon>
        <taxon>Metazoa</taxon>
        <taxon>Spiralia</taxon>
        <taxon>Gnathifera</taxon>
        <taxon>Rotifera</taxon>
        <taxon>Eurotatoria</taxon>
        <taxon>Bdelloidea</taxon>
        <taxon>Philodinida</taxon>
        <taxon>Philodinidae</taxon>
        <taxon>Rotaria</taxon>
    </lineage>
</organism>
<name>A0A8S3CF52_9BILA</name>
<evidence type="ECO:0000313" key="3">
    <source>
        <dbReference type="Proteomes" id="UP000681967"/>
    </source>
</evidence>
<dbReference type="AlphaFoldDB" id="A0A8S3CF52"/>
<proteinExistence type="predicted"/>
<accession>A0A8S3CF52</accession>
<protein>
    <submittedName>
        <fullName evidence="1">Uncharacterized protein</fullName>
    </submittedName>
</protein>
<feature type="non-terminal residue" evidence="1">
    <location>
        <position position="58"/>
    </location>
</feature>
<evidence type="ECO:0000313" key="1">
    <source>
        <dbReference type="EMBL" id="CAF4908143.1"/>
    </source>
</evidence>
<evidence type="ECO:0000313" key="2">
    <source>
        <dbReference type="EMBL" id="CAF5080046.1"/>
    </source>
</evidence>
<reference evidence="1" key="1">
    <citation type="submission" date="2021-02" db="EMBL/GenBank/DDBJ databases">
        <authorList>
            <person name="Nowell W R."/>
        </authorList>
    </citation>
    <scope>NUCLEOTIDE SEQUENCE</scope>
</reference>
<comment type="caution">
    <text evidence="1">The sequence shown here is derived from an EMBL/GenBank/DDBJ whole genome shotgun (WGS) entry which is preliminary data.</text>
</comment>
<dbReference type="Proteomes" id="UP000681720">
    <property type="component" value="Unassembled WGS sequence"/>
</dbReference>
<gene>
    <name evidence="1" type="ORF">BYL167_LOCUS52477</name>
    <name evidence="2" type="ORF">GIL414_LOCUS61664</name>
</gene>
<dbReference type="EMBL" id="CAJOBH010170078">
    <property type="protein sequence ID" value="CAF4908143.1"/>
    <property type="molecule type" value="Genomic_DNA"/>
</dbReference>